<protein>
    <recommendedName>
        <fullName evidence="3">cysteine desulfurase</fullName>
        <ecNumber evidence="3">2.8.1.7</ecNumber>
    </recommendedName>
</protein>
<dbReference type="InterPro" id="IPR000192">
    <property type="entry name" value="Aminotrans_V_dom"/>
</dbReference>
<keyword evidence="7" id="KW-0408">Iron</keyword>
<proteinExistence type="inferred from homology"/>
<dbReference type="InterPro" id="IPR015424">
    <property type="entry name" value="PyrdxlP-dep_Trfase"/>
</dbReference>
<comment type="catalytic activity">
    <reaction evidence="9">
        <text>(sulfur carrier)-H + L-cysteine = (sulfur carrier)-SH + L-alanine</text>
        <dbReference type="Rhea" id="RHEA:43892"/>
        <dbReference type="Rhea" id="RHEA-COMP:14737"/>
        <dbReference type="Rhea" id="RHEA-COMP:14739"/>
        <dbReference type="ChEBI" id="CHEBI:29917"/>
        <dbReference type="ChEBI" id="CHEBI:35235"/>
        <dbReference type="ChEBI" id="CHEBI:57972"/>
        <dbReference type="ChEBI" id="CHEBI:64428"/>
        <dbReference type="EC" id="2.8.1.7"/>
    </reaction>
</comment>
<evidence type="ECO:0000256" key="7">
    <source>
        <dbReference type="ARBA" id="ARBA00023004"/>
    </source>
</evidence>
<reference evidence="12 13" key="1">
    <citation type="submission" date="2019-03" db="EMBL/GenBank/DDBJ databases">
        <title>Metabolic reconstructions from genomes of highly enriched 'Candidatus Accumulibacter' and 'Candidatus Competibacter' bioreactor populations.</title>
        <authorList>
            <person name="Annavajhala M.K."/>
            <person name="Welles L."/>
            <person name="Abbas B."/>
            <person name="Sorokin D."/>
            <person name="Park H."/>
            <person name="Van Loosdrecht M."/>
            <person name="Chandran K."/>
        </authorList>
    </citation>
    <scope>NUCLEOTIDE SEQUENCE [LARGE SCALE GENOMIC DNA]</scope>
    <source>
        <strain evidence="12 13">SBR_G</strain>
    </source>
</reference>
<keyword evidence="5" id="KW-0479">Metal-binding</keyword>
<dbReference type="PIRSF" id="PIRSF005572">
    <property type="entry name" value="NifS"/>
    <property type="match status" value="1"/>
</dbReference>
<dbReference type="InterPro" id="IPR015421">
    <property type="entry name" value="PyrdxlP-dep_Trfase_major"/>
</dbReference>
<evidence type="ECO:0000313" key="12">
    <source>
        <dbReference type="EMBL" id="NMQ19219.1"/>
    </source>
</evidence>
<dbReference type="Gene3D" id="3.40.640.10">
    <property type="entry name" value="Type I PLP-dependent aspartate aminotransferase-like (Major domain)"/>
    <property type="match status" value="1"/>
</dbReference>
<dbReference type="SUPFAM" id="SSF53383">
    <property type="entry name" value="PLP-dependent transferases"/>
    <property type="match status" value="1"/>
</dbReference>
<dbReference type="EC" id="2.8.1.7" evidence="3"/>
<dbReference type="InterPro" id="IPR015422">
    <property type="entry name" value="PyrdxlP-dep_Trfase_small"/>
</dbReference>
<dbReference type="Pfam" id="PF00266">
    <property type="entry name" value="Aminotran_5"/>
    <property type="match status" value="1"/>
</dbReference>
<evidence type="ECO:0000256" key="9">
    <source>
        <dbReference type="ARBA" id="ARBA00050776"/>
    </source>
</evidence>
<sequence>MRLPVYLDYAATTPTDPRVAVILSQHLGQDGIFGNPSSNTHSFGRTAARAVETARTHVAALLDIDPGAIVWTSGATEANNLALFGVMRAYARKGRHLVTSKTEHKAVLDVCRRLEREGCAITYLDPNSDGSLPLERVAAALRPDTVLVSLMHVNNETGVAQDLPTIGALVRNHGALLHVDASQSAGKLPLDLQALPVDLLSLSAHKLYGPKGIGALVVRQRPVRVRLEPLLYGGGQERGLRAGTLPVHQIVAMGEACRIARVEMEAEQARIRRLRDRLWQGLAALGDVELNGHPERNVAGILNVSFAGIAAEALLDALPEIALATGSACTSASHEPSHVLRAMACDAMRMRGAVRFSLGRFTTVEEIDYTIDAVTAAVTRLRELSPVWETGQGSPKYRAVDWAAP</sequence>
<comment type="cofactor">
    <cofactor evidence="1 10">
        <name>pyridoxal 5'-phosphate</name>
        <dbReference type="ChEBI" id="CHEBI:597326"/>
    </cofactor>
</comment>
<evidence type="ECO:0000256" key="2">
    <source>
        <dbReference type="ARBA" id="ARBA00006490"/>
    </source>
</evidence>
<keyword evidence="12" id="KW-0032">Aminotransferase</keyword>
<dbReference type="PROSITE" id="PS00595">
    <property type="entry name" value="AA_TRANSFER_CLASS_5"/>
    <property type="match status" value="1"/>
</dbReference>
<dbReference type="RefSeq" id="WP_169248478.1">
    <property type="nucleotide sequence ID" value="NZ_SPMZ01000022.1"/>
</dbReference>
<evidence type="ECO:0000256" key="6">
    <source>
        <dbReference type="ARBA" id="ARBA00022898"/>
    </source>
</evidence>
<name>A0ABX1TKY5_9GAMM</name>
<organism evidence="12 13">
    <name type="scientific">Candidatus Competibacter phosphatis</name>
    <dbReference type="NCBI Taxonomy" id="221280"/>
    <lineage>
        <taxon>Bacteria</taxon>
        <taxon>Pseudomonadati</taxon>
        <taxon>Pseudomonadota</taxon>
        <taxon>Gammaproteobacteria</taxon>
        <taxon>Candidatus Competibacteraceae</taxon>
        <taxon>Candidatus Competibacter</taxon>
    </lineage>
</organism>
<dbReference type="PANTHER" id="PTHR11601">
    <property type="entry name" value="CYSTEINE DESULFURYLASE FAMILY MEMBER"/>
    <property type="match status" value="1"/>
</dbReference>
<dbReference type="InterPro" id="IPR020578">
    <property type="entry name" value="Aminotrans_V_PyrdxlP_BS"/>
</dbReference>
<evidence type="ECO:0000256" key="1">
    <source>
        <dbReference type="ARBA" id="ARBA00001933"/>
    </source>
</evidence>
<keyword evidence="8" id="KW-0411">Iron-sulfur</keyword>
<evidence type="ECO:0000259" key="11">
    <source>
        <dbReference type="Pfam" id="PF00266"/>
    </source>
</evidence>
<evidence type="ECO:0000256" key="10">
    <source>
        <dbReference type="RuleBase" id="RU004504"/>
    </source>
</evidence>
<accession>A0ABX1TKY5</accession>
<keyword evidence="6" id="KW-0663">Pyridoxal phosphate</keyword>
<dbReference type="EMBL" id="SPMZ01000022">
    <property type="protein sequence ID" value="NMQ19219.1"/>
    <property type="molecule type" value="Genomic_DNA"/>
</dbReference>
<dbReference type="Gene3D" id="3.90.1150.10">
    <property type="entry name" value="Aspartate Aminotransferase, domain 1"/>
    <property type="match status" value="1"/>
</dbReference>
<keyword evidence="13" id="KW-1185">Reference proteome</keyword>
<dbReference type="InterPro" id="IPR016454">
    <property type="entry name" value="Cysteine_dSase"/>
</dbReference>
<dbReference type="Proteomes" id="UP000760480">
    <property type="component" value="Unassembled WGS sequence"/>
</dbReference>
<dbReference type="PANTHER" id="PTHR11601:SF34">
    <property type="entry name" value="CYSTEINE DESULFURASE"/>
    <property type="match status" value="1"/>
</dbReference>
<evidence type="ECO:0000256" key="3">
    <source>
        <dbReference type="ARBA" id="ARBA00012239"/>
    </source>
</evidence>
<evidence type="ECO:0000313" key="13">
    <source>
        <dbReference type="Proteomes" id="UP000760480"/>
    </source>
</evidence>
<feature type="domain" description="Aminotransferase class V" evidence="11">
    <location>
        <begin position="5"/>
        <end position="369"/>
    </location>
</feature>
<dbReference type="GO" id="GO:0008483">
    <property type="term" value="F:transaminase activity"/>
    <property type="evidence" value="ECO:0007669"/>
    <property type="project" value="UniProtKB-KW"/>
</dbReference>
<evidence type="ECO:0000256" key="5">
    <source>
        <dbReference type="ARBA" id="ARBA00022723"/>
    </source>
</evidence>
<gene>
    <name evidence="12" type="ORF">E4P82_08455</name>
</gene>
<evidence type="ECO:0000256" key="4">
    <source>
        <dbReference type="ARBA" id="ARBA00022679"/>
    </source>
</evidence>
<evidence type="ECO:0000256" key="8">
    <source>
        <dbReference type="ARBA" id="ARBA00023014"/>
    </source>
</evidence>
<comment type="caution">
    <text evidence="12">The sequence shown here is derived from an EMBL/GenBank/DDBJ whole genome shotgun (WGS) entry which is preliminary data.</text>
</comment>
<comment type="similarity">
    <text evidence="2">Belongs to the class-V pyridoxal-phosphate-dependent aminotransferase family. NifS/IscS subfamily.</text>
</comment>
<keyword evidence="4" id="KW-0808">Transferase</keyword>